<organism evidence="4 5">
    <name type="scientific">Aquipuribacter hungaricus</name>
    <dbReference type="NCBI Taxonomy" id="545624"/>
    <lineage>
        <taxon>Bacteria</taxon>
        <taxon>Bacillati</taxon>
        <taxon>Actinomycetota</taxon>
        <taxon>Actinomycetes</taxon>
        <taxon>Micrococcales</taxon>
        <taxon>Intrasporangiaceae</taxon>
        <taxon>Aquipuribacter</taxon>
    </lineage>
</organism>
<name>A0ABV7WD79_9MICO</name>
<sequence length="382" mass="38853">MLDEALLDDADALGEVDADGSLRVLASSGAQVRASLAEEHDLGRVREDGRPRSVLVAGLGGSAVVGEVVAALAGGASPVPVQRRPGGPLPGWVGPMDLVLAVSMSGRAPEPLQIAAEAGRRGARLVSVCRPGSPLADVTARARGTVLTVPRGGLPGVPPAGSRTGFWSLLTPALLACGAADVLDVQAADLAAAADVLDAEAESCRVGSPAFVNPAKSLAMELDGAVPVVLSDGDAAHAAAARTVSMLARAARFPAVHGTLPDDASDVVALFDGTFAPRQDDLFADPFLDGAAGPTLRLLLLADDEAAVHAGPVRTVAARAGVRVSDLVAPPGRPLERFAHLVARTDFAATYLALGNRVDPSRSPHLADLRDIWAAQDPPAPR</sequence>
<dbReference type="InterPro" id="IPR001347">
    <property type="entry name" value="SIS_dom"/>
</dbReference>
<protein>
    <submittedName>
        <fullName evidence="4">SIS domain-containing protein</fullName>
    </submittedName>
</protein>
<dbReference type="EMBL" id="JBHRWW010000003">
    <property type="protein sequence ID" value="MFC3687783.1"/>
    <property type="molecule type" value="Genomic_DNA"/>
</dbReference>
<keyword evidence="2" id="KW-0413">Isomerase</keyword>
<dbReference type="Proteomes" id="UP001595685">
    <property type="component" value="Unassembled WGS sequence"/>
</dbReference>
<dbReference type="Pfam" id="PF10432">
    <property type="entry name" value="bact-PGI_C"/>
    <property type="match status" value="1"/>
</dbReference>
<accession>A0ABV7WD79</accession>
<dbReference type="PROSITE" id="PS51464">
    <property type="entry name" value="SIS"/>
    <property type="match status" value="1"/>
</dbReference>
<evidence type="ECO:0000256" key="1">
    <source>
        <dbReference type="ARBA" id="ARBA00010523"/>
    </source>
</evidence>
<proteinExistence type="inferred from homology"/>
<evidence type="ECO:0000313" key="4">
    <source>
        <dbReference type="EMBL" id="MFC3687783.1"/>
    </source>
</evidence>
<dbReference type="SUPFAM" id="SSF53697">
    <property type="entry name" value="SIS domain"/>
    <property type="match status" value="1"/>
</dbReference>
<dbReference type="RefSeq" id="WP_376984411.1">
    <property type="nucleotide sequence ID" value="NZ_JBHRWW010000003.1"/>
</dbReference>
<dbReference type="InterPro" id="IPR046348">
    <property type="entry name" value="SIS_dom_sf"/>
</dbReference>
<keyword evidence="5" id="KW-1185">Reference proteome</keyword>
<comment type="similarity">
    <text evidence="1">Belongs to the PGI/PMI family.</text>
</comment>
<reference evidence="5" key="1">
    <citation type="journal article" date="2019" name="Int. J. Syst. Evol. Microbiol.">
        <title>The Global Catalogue of Microorganisms (GCM) 10K type strain sequencing project: providing services to taxonomists for standard genome sequencing and annotation.</title>
        <authorList>
            <consortium name="The Broad Institute Genomics Platform"/>
            <consortium name="The Broad Institute Genome Sequencing Center for Infectious Disease"/>
            <person name="Wu L."/>
            <person name="Ma J."/>
        </authorList>
    </citation>
    <scope>NUCLEOTIDE SEQUENCE [LARGE SCALE GENOMIC DNA]</scope>
    <source>
        <strain evidence="5">NCAIM B.02333</strain>
    </source>
</reference>
<dbReference type="InterPro" id="IPR019490">
    <property type="entry name" value="Glu6P/Mann6P_isomerase_C"/>
</dbReference>
<gene>
    <name evidence="4" type="ORF">ACFOLH_05440</name>
</gene>
<evidence type="ECO:0000259" key="3">
    <source>
        <dbReference type="PROSITE" id="PS51464"/>
    </source>
</evidence>
<evidence type="ECO:0000256" key="2">
    <source>
        <dbReference type="ARBA" id="ARBA00023235"/>
    </source>
</evidence>
<comment type="caution">
    <text evidence="4">The sequence shown here is derived from an EMBL/GenBank/DDBJ whole genome shotgun (WGS) entry which is preliminary data.</text>
</comment>
<dbReference type="Gene3D" id="3.40.50.10490">
    <property type="entry name" value="Glucose-6-phosphate isomerase like protein, domain 1"/>
    <property type="match status" value="2"/>
</dbReference>
<evidence type="ECO:0000313" key="5">
    <source>
        <dbReference type="Proteomes" id="UP001595685"/>
    </source>
</evidence>
<feature type="domain" description="SIS" evidence="3">
    <location>
        <begin position="42"/>
        <end position="193"/>
    </location>
</feature>